<dbReference type="InterPro" id="IPR027417">
    <property type="entry name" value="P-loop_NTPase"/>
</dbReference>
<dbReference type="AlphaFoldDB" id="A0A1X7SMY8"/>
<dbReference type="SUPFAM" id="SSF52540">
    <property type="entry name" value="P-loop containing nucleoside triphosphate hydrolases"/>
    <property type="match status" value="1"/>
</dbReference>
<gene>
    <name evidence="1" type="primary">109592290</name>
</gene>
<name>A0A1X7SMY8_AMPQE</name>
<dbReference type="InParanoid" id="A0A1X7SMY8"/>
<dbReference type="EnsemblMetazoa" id="Aqu2.1.03450_001">
    <property type="protein sequence ID" value="Aqu2.1.03450_001"/>
    <property type="gene ID" value="Aqu2.1.03450"/>
</dbReference>
<dbReference type="CDD" id="cd00882">
    <property type="entry name" value="Ras_like_GTPase"/>
    <property type="match status" value="1"/>
</dbReference>
<dbReference type="Proteomes" id="UP000007879">
    <property type="component" value="Unassembled WGS sequence"/>
</dbReference>
<accession>A0A1X7SMY8</accession>
<dbReference type="KEGG" id="aqu:109592290"/>
<proteinExistence type="predicted"/>
<reference evidence="1" key="2">
    <citation type="submission" date="2017-05" db="UniProtKB">
        <authorList>
            <consortium name="EnsemblMetazoa"/>
        </authorList>
    </citation>
    <scope>IDENTIFICATION</scope>
</reference>
<reference evidence="2" key="1">
    <citation type="journal article" date="2010" name="Nature">
        <title>The Amphimedon queenslandica genome and the evolution of animal complexity.</title>
        <authorList>
            <person name="Srivastava M."/>
            <person name="Simakov O."/>
            <person name="Chapman J."/>
            <person name="Fahey B."/>
            <person name="Gauthier M.E."/>
            <person name="Mitros T."/>
            <person name="Richards G.S."/>
            <person name="Conaco C."/>
            <person name="Dacre M."/>
            <person name="Hellsten U."/>
            <person name="Larroux C."/>
            <person name="Putnam N.H."/>
            <person name="Stanke M."/>
            <person name="Adamska M."/>
            <person name="Darling A."/>
            <person name="Degnan S.M."/>
            <person name="Oakley T.H."/>
            <person name="Plachetzki D.C."/>
            <person name="Zhai Y."/>
            <person name="Adamski M."/>
            <person name="Calcino A."/>
            <person name="Cummins S.F."/>
            <person name="Goodstein D.M."/>
            <person name="Harris C."/>
            <person name="Jackson D.J."/>
            <person name="Leys S.P."/>
            <person name="Shu S."/>
            <person name="Woodcroft B.J."/>
            <person name="Vervoort M."/>
            <person name="Kosik K.S."/>
            <person name="Manning G."/>
            <person name="Degnan B.M."/>
            <person name="Rokhsar D.S."/>
        </authorList>
    </citation>
    <scope>NUCLEOTIDE SEQUENCE [LARGE SCALE GENOMIC DNA]</scope>
</reference>
<dbReference type="Gene3D" id="3.40.50.300">
    <property type="entry name" value="P-loop containing nucleotide triphosphate hydrolases"/>
    <property type="match status" value="1"/>
</dbReference>
<sequence>MQRTTVSFLYNLEGMVDGLSVIDFPGIDDGDKGTLLSRQLLCISQLIVFVIDYKRWETDASFKWIQFFKNLGVPILICLSHADKLYASTCIGEDGTEICSKDHAKRIIQQELEKVKEKLMPLPNWQMGYYSFCQDKDSSLNCDQGRQALSDVGILSCNDVGAWIEKELREYLKEEGIAERLKFFLASESRKRESSSMSVENLQEDIIQAQVNDEDKIEGWHQIPFKACEAILLLRDASFGFRTSFHNLLAELHIPTDLKQSLKDQARYDGHDYEFATEKAIDWWMANIGKSWEPFFNIIKKCEPETARKIEMKLKD</sequence>
<organism evidence="1">
    <name type="scientific">Amphimedon queenslandica</name>
    <name type="common">Sponge</name>
    <dbReference type="NCBI Taxonomy" id="400682"/>
    <lineage>
        <taxon>Eukaryota</taxon>
        <taxon>Metazoa</taxon>
        <taxon>Porifera</taxon>
        <taxon>Demospongiae</taxon>
        <taxon>Heteroscleromorpha</taxon>
        <taxon>Haplosclerida</taxon>
        <taxon>Niphatidae</taxon>
        <taxon>Amphimedon</taxon>
    </lineage>
</organism>
<dbReference type="EnsemblMetazoa" id="XM_020007777.1">
    <property type="protein sequence ID" value="XP_019863336.1"/>
    <property type="gene ID" value="LOC109592290"/>
</dbReference>
<evidence type="ECO:0000313" key="1">
    <source>
        <dbReference type="EnsemblMetazoa" id="Aqu2.1.03450_001"/>
    </source>
</evidence>
<keyword evidence="2" id="KW-1185">Reference proteome</keyword>
<protein>
    <submittedName>
        <fullName evidence="1">Uncharacterized protein</fullName>
    </submittedName>
</protein>
<dbReference type="OrthoDB" id="10067127at2759"/>
<evidence type="ECO:0000313" key="2">
    <source>
        <dbReference type="Proteomes" id="UP000007879"/>
    </source>
</evidence>